<proteinExistence type="predicted"/>
<gene>
    <name evidence="2" type="ORF">CVN68_02380</name>
</gene>
<dbReference type="RefSeq" id="WP_100280787.1">
    <property type="nucleotide sequence ID" value="NZ_CP024923.1"/>
</dbReference>
<dbReference type="AlphaFoldDB" id="A0A2K8MEL3"/>
<dbReference type="KEGG" id="sphc:CVN68_02380"/>
<reference evidence="2 3" key="1">
    <citation type="submission" date="2017-11" db="EMBL/GenBank/DDBJ databases">
        <title>Complete genome sequence of Sphingomonas sp. Strain Cra20, a psychrotolerant potential plant growth promoting rhizobacteria.</title>
        <authorList>
            <person name="Luo Y."/>
        </authorList>
    </citation>
    <scope>NUCLEOTIDE SEQUENCE [LARGE SCALE GENOMIC DNA]</scope>
    <source>
        <strain evidence="2 3">Cra20</strain>
    </source>
</reference>
<feature type="transmembrane region" description="Helical" evidence="1">
    <location>
        <begin position="88"/>
        <end position="109"/>
    </location>
</feature>
<feature type="transmembrane region" description="Helical" evidence="1">
    <location>
        <begin position="49"/>
        <end position="68"/>
    </location>
</feature>
<sequence>MTDEDERMVLDAEGGETLLYDYFKHLTQLSLFSLGGVLALAGSARGARGLLIAALVVIGSSALISFSGAGEIVRTRFQGKPIAKYLDFYRISAPILLSLGLGIFLFLFIKTLGPA</sequence>
<feature type="transmembrane region" description="Helical" evidence="1">
    <location>
        <begin position="22"/>
        <end position="42"/>
    </location>
</feature>
<keyword evidence="1" id="KW-0472">Membrane</keyword>
<evidence type="ECO:0000313" key="3">
    <source>
        <dbReference type="Proteomes" id="UP000229081"/>
    </source>
</evidence>
<evidence type="ECO:0000256" key="1">
    <source>
        <dbReference type="SAM" id="Phobius"/>
    </source>
</evidence>
<accession>A0A2K8MEL3</accession>
<evidence type="ECO:0000313" key="2">
    <source>
        <dbReference type="EMBL" id="ATY30976.1"/>
    </source>
</evidence>
<keyword evidence="3" id="KW-1185">Reference proteome</keyword>
<organism evidence="2 3">
    <name type="scientific">Sphingomonas psychrotolerans</name>
    <dbReference type="NCBI Taxonomy" id="1327635"/>
    <lineage>
        <taxon>Bacteria</taxon>
        <taxon>Pseudomonadati</taxon>
        <taxon>Pseudomonadota</taxon>
        <taxon>Alphaproteobacteria</taxon>
        <taxon>Sphingomonadales</taxon>
        <taxon>Sphingomonadaceae</taxon>
        <taxon>Sphingomonas</taxon>
    </lineage>
</organism>
<keyword evidence="1" id="KW-0812">Transmembrane</keyword>
<dbReference type="Proteomes" id="UP000229081">
    <property type="component" value="Chromosome"/>
</dbReference>
<keyword evidence="1" id="KW-1133">Transmembrane helix</keyword>
<name>A0A2K8MEL3_9SPHN</name>
<dbReference type="EMBL" id="CP024923">
    <property type="protein sequence ID" value="ATY30976.1"/>
    <property type="molecule type" value="Genomic_DNA"/>
</dbReference>
<protein>
    <submittedName>
        <fullName evidence="2">Uncharacterized protein</fullName>
    </submittedName>
</protein>
<dbReference type="OrthoDB" id="7569415at2"/>